<protein>
    <submittedName>
        <fullName evidence="2">CoA-transferase subunit beta</fullName>
    </submittedName>
</protein>
<name>A0ABR7NEU9_9FIRM</name>
<dbReference type="InterPro" id="IPR037171">
    <property type="entry name" value="NagB/RpiA_transferase-like"/>
</dbReference>
<keyword evidence="3" id="KW-1185">Reference proteome</keyword>
<evidence type="ECO:0000313" key="3">
    <source>
        <dbReference type="Proteomes" id="UP000658131"/>
    </source>
</evidence>
<sequence length="256" mass="28246">MSDMRSEMQAYTIARMIEKNQVVIVGTGLPLIGAIMAKKVFQPSCTLIVESGLMDFNPLETPRSVSDLRSMSRCAVPCPPYRYLGFQANELLHNSKRLIGFIGGAAVDLYGNVSATYIGGDYHHPKTRFPGSGGANGIASFVNTIIMMQHEKRRFVKKMPYITSPGWLDGPQSRAGAGLPPNRGPMAVVTDLGVMRFDEQTKKMYLAGYYPFTTPEEILANTGFPVDVSRAEPLPPPDEESIRILRSIDPTRIFLK</sequence>
<dbReference type="InterPro" id="IPR004165">
    <property type="entry name" value="CoA_trans_fam_I"/>
</dbReference>
<dbReference type="Pfam" id="PF01144">
    <property type="entry name" value="CoA_trans"/>
    <property type="match status" value="1"/>
</dbReference>
<dbReference type="SMART" id="SM00882">
    <property type="entry name" value="CoA_trans"/>
    <property type="match status" value="1"/>
</dbReference>
<evidence type="ECO:0000313" key="2">
    <source>
        <dbReference type="EMBL" id="MBC8574939.1"/>
    </source>
</evidence>
<evidence type="ECO:0000256" key="1">
    <source>
        <dbReference type="ARBA" id="ARBA00007047"/>
    </source>
</evidence>
<dbReference type="Proteomes" id="UP000658131">
    <property type="component" value="Unassembled WGS sequence"/>
</dbReference>
<comment type="similarity">
    <text evidence="1">Belongs to the 3-oxoacid CoA-transferase subunit B family.</text>
</comment>
<comment type="caution">
    <text evidence="2">The sequence shown here is derived from an EMBL/GenBank/DDBJ whole genome shotgun (WGS) entry which is preliminary data.</text>
</comment>
<dbReference type="SUPFAM" id="SSF100950">
    <property type="entry name" value="NagB/RpiA/CoA transferase-like"/>
    <property type="match status" value="1"/>
</dbReference>
<reference evidence="2 3" key="1">
    <citation type="submission" date="2020-08" db="EMBL/GenBank/DDBJ databases">
        <title>Genome public.</title>
        <authorList>
            <person name="Liu C."/>
            <person name="Sun Q."/>
        </authorList>
    </citation>
    <scope>NUCLEOTIDE SEQUENCE [LARGE SCALE GENOMIC DNA]</scope>
    <source>
        <strain evidence="2 3">BX1</strain>
    </source>
</reference>
<dbReference type="PANTHER" id="PTHR43293:SF3">
    <property type="entry name" value="CHOLESTEROL RING-CLEAVING HYDROLASE IPDB SUBUNIT"/>
    <property type="match status" value="1"/>
</dbReference>
<dbReference type="EMBL" id="JACRTB010000001">
    <property type="protein sequence ID" value="MBC8574939.1"/>
    <property type="molecule type" value="Genomic_DNA"/>
</dbReference>
<dbReference type="Gene3D" id="3.40.1080.10">
    <property type="entry name" value="Glutaconate Coenzyme A-transferase"/>
    <property type="match status" value="1"/>
</dbReference>
<organism evidence="2 3">
    <name type="scientific">Yanshouia hominis</name>
    <dbReference type="NCBI Taxonomy" id="2763673"/>
    <lineage>
        <taxon>Bacteria</taxon>
        <taxon>Bacillati</taxon>
        <taxon>Bacillota</taxon>
        <taxon>Clostridia</taxon>
        <taxon>Eubacteriales</taxon>
        <taxon>Oscillospiraceae</taxon>
        <taxon>Yanshouia</taxon>
    </lineage>
</organism>
<dbReference type="RefSeq" id="WP_262398630.1">
    <property type="nucleotide sequence ID" value="NZ_JACRTB010000001.1"/>
</dbReference>
<gene>
    <name evidence="2" type="ORF">H8717_00735</name>
</gene>
<proteinExistence type="inferred from homology"/>
<dbReference type="PANTHER" id="PTHR43293">
    <property type="entry name" value="ACETATE COA-TRANSFERASE YDIF"/>
    <property type="match status" value="1"/>
</dbReference>
<accession>A0ABR7NEU9</accession>